<evidence type="ECO:0000313" key="2">
    <source>
        <dbReference type="Proteomes" id="UP000005239"/>
    </source>
</evidence>
<accession>A0A2A6BY23</accession>
<gene>
    <name evidence="1" type="primary">WBGene00278142</name>
</gene>
<evidence type="ECO:0000313" key="1">
    <source>
        <dbReference type="EnsemblMetazoa" id="PPA39773.1"/>
    </source>
</evidence>
<organism evidence="1 2">
    <name type="scientific">Pristionchus pacificus</name>
    <name type="common">Parasitic nematode worm</name>
    <dbReference type="NCBI Taxonomy" id="54126"/>
    <lineage>
        <taxon>Eukaryota</taxon>
        <taxon>Metazoa</taxon>
        <taxon>Ecdysozoa</taxon>
        <taxon>Nematoda</taxon>
        <taxon>Chromadorea</taxon>
        <taxon>Rhabditida</taxon>
        <taxon>Rhabditina</taxon>
        <taxon>Diplogasteromorpha</taxon>
        <taxon>Diplogasteroidea</taxon>
        <taxon>Neodiplogasteridae</taxon>
        <taxon>Pristionchus</taxon>
    </lineage>
</organism>
<proteinExistence type="predicted"/>
<keyword evidence="2" id="KW-1185">Reference proteome</keyword>
<dbReference type="AlphaFoldDB" id="A0A2A6BY23"/>
<reference evidence="1" key="2">
    <citation type="submission" date="2022-06" db="UniProtKB">
        <authorList>
            <consortium name="EnsemblMetazoa"/>
        </authorList>
    </citation>
    <scope>IDENTIFICATION</scope>
    <source>
        <strain evidence="1">PS312</strain>
    </source>
</reference>
<dbReference type="Proteomes" id="UP000005239">
    <property type="component" value="Unassembled WGS sequence"/>
</dbReference>
<accession>A0A8R1UWE7</accession>
<name>A0A2A6BY23_PRIPA</name>
<dbReference type="EnsemblMetazoa" id="PPA39773.1">
    <property type="protein sequence ID" value="PPA39773.1"/>
    <property type="gene ID" value="WBGene00278142"/>
</dbReference>
<reference evidence="2" key="1">
    <citation type="journal article" date="2008" name="Nat. Genet.">
        <title>The Pristionchus pacificus genome provides a unique perspective on nematode lifestyle and parasitism.</title>
        <authorList>
            <person name="Dieterich C."/>
            <person name="Clifton S.W."/>
            <person name="Schuster L.N."/>
            <person name="Chinwalla A."/>
            <person name="Delehaunty K."/>
            <person name="Dinkelacker I."/>
            <person name="Fulton L."/>
            <person name="Fulton R."/>
            <person name="Godfrey J."/>
            <person name="Minx P."/>
            <person name="Mitreva M."/>
            <person name="Roeseler W."/>
            <person name="Tian H."/>
            <person name="Witte H."/>
            <person name="Yang S.P."/>
            <person name="Wilson R.K."/>
            <person name="Sommer R.J."/>
        </authorList>
    </citation>
    <scope>NUCLEOTIDE SEQUENCE [LARGE SCALE GENOMIC DNA]</scope>
    <source>
        <strain evidence="2">PS312</strain>
    </source>
</reference>
<protein>
    <submittedName>
        <fullName evidence="1">Uncharacterized protein</fullName>
    </submittedName>
</protein>
<sequence length="341" mass="39910">DDFSRLPDLILVEIAKELTRDALDCLKLVNRRMRKITQLPEIQRVKRTAELYTFQTIKAHVFCLQTTVLSYANGLVSRSIPRNFFYYFNRETNHVEKKETDNDNCQKNPWGNKTNKFREESIPNQFLPALEFLLRSHKLKGITIHGIKVDMQLMKLLESVDLTALEFLAIKNCPVDVHWTMEMCQKFQQTLQQMKLRRFDVFELLYPASFGKFVFTTQLSLKIIHLRTSCFYPSKDFIPVLGQFETIYMEGLVMEGDWALEAVRVTCPNIRMEINVRGRWLISISSLYTDHGFEEIIAKNFEVNDGQADRCFTNTRNKLKAECNVISGSLADLFYVHFYPQ</sequence>